<gene>
    <name evidence="1" type="ORF">GXM_02376</name>
</gene>
<accession>A0A5P8VX44</accession>
<proteinExistence type="predicted"/>
<dbReference type="EMBL" id="CP045226">
    <property type="protein sequence ID" value="QFS44901.1"/>
    <property type="molecule type" value="Genomic_DNA"/>
</dbReference>
<organism evidence="1 2">
    <name type="scientific">Nostoc sphaeroides CCNUC1</name>
    <dbReference type="NCBI Taxonomy" id="2653204"/>
    <lineage>
        <taxon>Bacteria</taxon>
        <taxon>Bacillati</taxon>
        <taxon>Cyanobacteriota</taxon>
        <taxon>Cyanophyceae</taxon>
        <taxon>Nostocales</taxon>
        <taxon>Nostocaceae</taxon>
        <taxon>Nostoc</taxon>
    </lineage>
</organism>
<dbReference type="Proteomes" id="UP000326678">
    <property type="component" value="Chromosome Gxm1"/>
</dbReference>
<evidence type="ECO:0000313" key="2">
    <source>
        <dbReference type="Proteomes" id="UP000326678"/>
    </source>
</evidence>
<name>A0A5P8VX44_9NOSO</name>
<dbReference type="KEGG" id="nsh:GXM_02376"/>
<evidence type="ECO:0000313" key="1">
    <source>
        <dbReference type="EMBL" id="QFS44901.1"/>
    </source>
</evidence>
<reference evidence="1 2" key="1">
    <citation type="submission" date="2019-10" db="EMBL/GenBank/DDBJ databases">
        <title>Genomic and transcriptomic insights into the perfect genentic adaptation of a filamentous nitrogen-fixing cyanobacterium to rice fields.</title>
        <authorList>
            <person name="Chen Z."/>
        </authorList>
    </citation>
    <scope>NUCLEOTIDE SEQUENCE [LARGE SCALE GENOMIC DNA]</scope>
    <source>
        <strain evidence="1">CCNUC1</strain>
    </source>
</reference>
<protein>
    <submittedName>
        <fullName evidence="1">Uncharacterized protein</fullName>
    </submittedName>
</protein>
<keyword evidence="2" id="KW-1185">Reference proteome</keyword>
<sequence>MKLESAIASAFPKDCNYLKSLLGIETLYWGETNSCMAKLQLPKIPIRD</sequence>
<dbReference type="AlphaFoldDB" id="A0A5P8VX44"/>